<protein>
    <submittedName>
        <fullName evidence="1">Uncharacterized protein</fullName>
    </submittedName>
</protein>
<name>A0ACB0K867_TRIPR</name>
<sequence>MKIESFIFMFIFCAIILVSIVTIRPSKYGEQDGVNEESKTKVVVDKDEGWGGDGRGVNRRRKYGDLDMGGWRNGGWKQGGWAGGLPTKRKNNGGGNNRSSEGVKNKGSPGGSRNPTRTTSSFSRG</sequence>
<organism evidence="1 2">
    <name type="scientific">Trifolium pratense</name>
    <name type="common">Red clover</name>
    <dbReference type="NCBI Taxonomy" id="57577"/>
    <lineage>
        <taxon>Eukaryota</taxon>
        <taxon>Viridiplantae</taxon>
        <taxon>Streptophyta</taxon>
        <taxon>Embryophyta</taxon>
        <taxon>Tracheophyta</taxon>
        <taxon>Spermatophyta</taxon>
        <taxon>Magnoliopsida</taxon>
        <taxon>eudicotyledons</taxon>
        <taxon>Gunneridae</taxon>
        <taxon>Pentapetalae</taxon>
        <taxon>rosids</taxon>
        <taxon>fabids</taxon>
        <taxon>Fabales</taxon>
        <taxon>Fabaceae</taxon>
        <taxon>Papilionoideae</taxon>
        <taxon>50 kb inversion clade</taxon>
        <taxon>NPAAA clade</taxon>
        <taxon>Hologalegina</taxon>
        <taxon>IRL clade</taxon>
        <taxon>Trifolieae</taxon>
        <taxon>Trifolium</taxon>
    </lineage>
</organism>
<gene>
    <name evidence="1" type="ORF">MILVUS5_LOCUS20851</name>
</gene>
<dbReference type="EMBL" id="CASHSV030000206">
    <property type="protein sequence ID" value="CAJ2653509.1"/>
    <property type="molecule type" value="Genomic_DNA"/>
</dbReference>
<evidence type="ECO:0000313" key="2">
    <source>
        <dbReference type="Proteomes" id="UP001177021"/>
    </source>
</evidence>
<proteinExistence type="predicted"/>
<comment type="caution">
    <text evidence="1">The sequence shown here is derived from an EMBL/GenBank/DDBJ whole genome shotgun (WGS) entry which is preliminary data.</text>
</comment>
<dbReference type="Proteomes" id="UP001177021">
    <property type="component" value="Unassembled WGS sequence"/>
</dbReference>
<keyword evidence="2" id="KW-1185">Reference proteome</keyword>
<evidence type="ECO:0000313" key="1">
    <source>
        <dbReference type="EMBL" id="CAJ2653509.1"/>
    </source>
</evidence>
<reference evidence="1" key="1">
    <citation type="submission" date="2023-10" db="EMBL/GenBank/DDBJ databases">
        <authorList>
            <person name="Rodriguez Cubillos JULIANA M."/>
            <person name="De Vega J."/>
        </authorList>
    </citation>
    <scope>NUCLEOTIDE SEQUENCE</scope>
</reference>
<accession>A0ACB0K867</accession>